<proteinExistence type="predicted"/>
<dbReference type="AlphaFoldDB" id="A0A103E368"/>
<keyword evidence="2" id="KW-1185">Reference proteome</keyword>
<dbReference type="Proteomes" id="UP000062788">
    <property type="component" value="Unassembled WGS sequence"/>
</dbReference>
<dbReference type="EMBL" id="LOWA01000031">
    <property type="protein sequence ID" value="KVE27226.1"/>
    <property type="molecule type" value="Genomic_DNA"/>
</dbReference>
<sequence>MNYVSWDAKFDPRLIRSKPRVDLFGGWLQAGALLYRLTDGLIPFNRDEISVTMAEGSRDRRALAARAAQLREIFNGVVWPEPRE</sequence>
<reference evidence="1 2" key="1">
    <citation type="submission" date="2015-11" db="EMBL/GenBank/DDBJ databases">
        <title>Expanding the genomic diversity of Burkholderia species for the development of highly accurate diagnostics.</title>
        <authorList>
            <person name="Sahl J."/>
            <person name="Keim P."/>
            <person name="Wagner D."/>
        </authorList>
    </citation>
    <scope>NUCLEOTIDE SEQUENCE [LARGE SCALE GENOMIC DNA]</scope>
    <source>
        <strain evidence="1 2">TSV85</strain>
    </source>
</reference>
<name>A0A103E368_9BURK</name>
<comment type="caution">
    <text evidence="1">The sequence shown here is derived from an EMBL/GenBank/DDBJ whole genome shotgun (WGS) entry which is preliminary data.</text>
</comment>
<gene>
    <name evidence="1" type="ORF">WS67_12035</name>
</gene>
<evidence type="ECO:0000313" key="2">
    <source>
        <dbReference type="Proteomes" id="UP000062788"/>
    </source>
</evidence>
<organism evidence="1 2">
    <name type="scientific">Burkholderia singularis</name>
    <dbReference type="NCBI Taxonomy" id="1503053"/>
    <lineage>
        <taxon>Bacteria</taxon>
        <taxon>Pseudomonadati</taxon>
        <taxon>Pseudomonadota</taxon>
        <taxon>Betaproteobacteria</taxon>
        <taxon>Burkholderiales</taxon>
        <taxon>Burkholderiaceae</taxon>
        <taxon>Burkholderia</taxon>
        <taxon>pseudomallei group</taxon>
    </lineage>
</organism>
<evidence type="ECO:0000313" key="1">
    <source>
        <dbReference type="EMBL" id="KVE27226.1"/>
    </source>
</evidence>
<accession>A0A103E368</accession>
<protein>
    <submittedName>
        <fullName evidence="1">Uncharacterized protein</fullName>
    </submittedName>
</protein>